<keyword evidence="2" id="KW-1133">Transmembrane helix</keyword>
<reference evidence="3 4" key="1">
    <citation type="submission" date="2021-05" db="EMBL/GenBank/DDBJ databases">
        <title>Genome Assembly of Synthetic Allotetraploid Brassica napus Reveals Homoeologous Exchanges between Subgenomes.</title>
        <authorList>
            <person name="Davis J.T."/>
        </authorList>
    </citation>
    <scope>NUCLEOTIDE SEQUENCE [LARGE SCALE GENOMIC DNA]</scope>
    <source>
        <strain evidence="4">cv. Da-Ae</strain>
        <tissue evidence="3">Seedling</tissue>
    </source>
</reference>
<feature type="non-terminal residue" evidence="3">
    <location>
        <position position="1"/>
    </location>
</feature>
<comment type="caution">
    <text evidence="3">The sequence shown here is derived from an EMBL/GenBank/DDBJ whole genome shotgun (WGS) entry which is preliminary data.</text>
</comment>
<feature type="compositionally biased region" description="Polar residues" evidence="1">
    <location>
        <begin position="188"/>
        <end position="202"/>
    </location>
</feature>
<evidence type="ECO:0000256" key="1">
    <source>
        <dbReference type="SAM" id="MobiDB-lite"/>
    </source>
</evidence>
<keyword evidence="4" id="KW-1185">Reference proteome</keyword>
<accession>A0ABQ7Y3H1</accession>
<evidence type="ECO:0000313" key="3">
    <source>
        <dbReference type="EMBL" id="KAH0862152.1"/>
    </source>
</evidence>
<organism evidence="3 4">
    <name type="scientific">Brassica napus</name>
    <name type="common">Rape</name>
    <dbReference type="NCBI Taxonomy" id="3708"/>
    <lineage>
        <taxon>Eukaryota</taxon>
        <taxon>Viridiplantae</taxon>
        <taxon>Streptophyta</taxon>
        <taxon>Embryophyta</taxon>
        <taxon>Tracheophyta</taxon>
        <taxon>Spermatophyta</taxon>
        <taxon>Magnoliopsida</taxon>
        <taxon>eudicotyledons</taxon>
        <taxon>Gunneridae</taxon>
        <taxon>Pentapetalae</taxon>
        <taxon>rosids</taxon>
        <taxon>malvids</taxon>
        <taxon>Brassicales</taxon>
        <taxon>Brassicaceae</taxon>
        <taxon>Brassiceae</taxon>
        <taxon>Brassica</taxon>
    </lineage>
</organism>
<gene>
    <name evidence="3" type="ORF">HID58_079363</name>
</gene>
<evidence type="ECO:0000313" key="4">
    <source>
        <dbReference type="Proteomes" id="UP000824890"/>
    </source>
</evidence>
<dbReference type="EMBL" id="JAGKQM010000018">
    <property type="protein sequence ID" value="KAH0862152.1"/>
    <property type="molecule type" value="Genomic_DNA"/>
</dbReference>
<evidence type="ECO:0000256" key="2">
    <source>
        <dbReference type="SAM" id="Phobius"/>
    </source>
</evidence>
<protein>
    <submittedName>
        <fullName evidence="3">Uncharacterized protein</fullName>
    </submittedName>
</protein>
<keyword evidence="2" id="KW-0812">Transmembrane</keyword>
<feature type="region of interest" description="Disordered" evidence="1">
    <location>
        <begin position="188"/>
        <end position="208"/>
    </location>
</feature>
<feature type="transmembrane region" description="Helical" evidence="2">
    <location>
        <begin position="7"/>
        <end position="37"/>
    </location>
</feature>
<dbReference type="Proteomes" id="UP000824890">
    <property type="component" value="Unassembled WGS sequence"/>
</dbReference>
<sequence>KKENFLIIFFFFFVVYFNLISSSSIFFSLCFFFFLFIPIQGNPDLSFPKSSILHSVNQSSSSPPNPKPRSLLERRLCLIIISARPRNPLNFTPSCVASDSIKERRMQQRQPYIAEHLEEILEGNRYVKGTSVQTNEEVAIKLVSGKCEDCATPGYIVLFRKSLLCYCCGAEYREGQHNISLFHSPNLSVSRTTHPQPSSSESDGGGAKAMVEAAADSSLVKHCVGFTSSPPPQEQGKEKQWCDIAAFPDQAWCGGEVVVVRWRCEHHGRRRLKKNVVWWPY</sequence>
<proteinExistence type="predicted"/>
<name>A0ABQ7Y3H1_BRANA</name>
<keyword evidence="2" id="KW-0472">Membrane</keyword>